<keyword evidence="3" id="KW-1185">Reference proteome</keyword>
<dbReference type="AlphaFoldDB" id="S7V945"/>
<evidence type="ECO:0000313" key="3">
    <source>
        <dbReference type="Proteomes" id="UP000014977"/>
    </source>
</evidence>
<feature type="transmembrane region" description="Helical" evidence="1">
    <location>
        <begin position="28"/>
        <end position="50"/>
    </location>
</feature>
<name>S7V945_DESML</name>
<accession>S7V945</accession>
<reference evidence="2 3" key="1">
    <citation type="journal article" date="2013" name="Genome Announc.">
        <title>Draft genome sequences for three mercury-methylating, sulfate-reducing bacteria.</title>
        <authorList>
            <person name="Brown S.D."/>
            <person name="Hurt R.A.Jr."/>
            <person name="Gilmour C.C."/>
            <person name="Elias D.A."/>
        </authorList>
    </citation>
    <scope>NUCLEOTIDE SEQUENCE [LARGE SCALE GENOMIC DNA]</scope>
    <source>
        <strain evidence="2 3">DSM 2059</strain>
    </source>
</reference>
<keyword evidence="1" id="KW-0472">Membrane</keyword>
<protein>
    <submittedName>
        <fullName evidence="2">Uncharacterized protein</fullName>
    </submittedName>
</protein>
<dbReference type="STRING" id="897.B2D07_08185"/>
<organism evidence="2 3">
    <name type="scientific">Desulfococcus multivorans DSM 2059</name>
    <dbReference type="NCBI Taxonomy" id="1121405"/>
    <lineage>
        <taxon>Bacteria</taxon>
        <taxon>Pseudomonadati</taxon>
        <taxon>Thermodesulfobacteriota</taxon>
        <taxon>Desulfobacteria</taxon>
        <taxon>Desulfobacterales</taxon>
        <taxon>Desulfococcaceae</taxon>
        <taxon>Desulfococcus</taxon>
    </lineage>
</organism>
<evidence type="ECO:0000256" key="1">
    <source>
        <dbReference type="SAM" id="Phobius"/>
    </source>
</evidence>
<dbReference type="Proteomes" id="UP000014977">
    <property type="component" value="Unassembled WGS sequence"/>
</dbReference>
<evidence type="ECO:0000313" key="2">
    <source>
        <dbReference type="EMBL" id="EPR43214.1"/>
    </source>
</evidence>
<proteinExistence type="predicted"/>
<keyword evidence="1" id="KW-0812">Transmembrane</keyword>
<dbReference type="EMBL" id="ATHJ01000057">
    <property type="protein sequence ID" value="EPR43214.1"/>
    <property type="molecule type" value="Genomic_DNA"/>
</dbReference>
<keyword evidence="1" id="KW-1133">Transmembrane helix</keyword>
<gene>
    <name evidence="2" type="ORF">dsmv_1240</name>
</gene>
<sequence>MRLPHHIGMPGGGLKGCINEDNPFSPMAAAVILAVMVMLTAVGPIGGFVAPADKTVFICLSGISVLKNAFRSSRFQAGKSGILKFVTDIE</sequence>
<comment type="caution">
    <text evidence="2">The sequence shown here is derived from an EMBL/GenBank/DDBJ whole genome shotgun (WGS) entry which is preliminary data.</text>
</comment>